<dbReference type="EMBL" id="CAJNNV010025381">
    <property type="protein sequence ID" value="CAE8614214.1"/>
    <property type="molecule type" value="Genomic_DNA"/>
</dbReference>
<name>A0A813FPV3_POLGL</name>
<dbReference type="Proteomes" id="UP000654075">
    <property type="component" value="Unassembled WGS sequence"/>
</dbReference>
<evidence type="ECO:0000313" key="3">
    <source>
        <dbReference type="Proteomes" id="UP000654075"/>
    </source>
</evidence>
<evidence type="ECO:0000313" key="2">
    <source>
        <dbReference type="EMBL" id="CAE8614214.1"/>
    </source>
</evidence>
<gene>
    <name evidence="2" type="ORF">PGLA1383_LOCUS31946</name>
</gene>
<feature type="domain" description="Haem-binding uptake Tiki superfamily ChaN" evidence="1">
    <location>
        <begin position="231"/>
        <end position="461"/>
    </location>
</feature>
<proteinExistence type="predicted"/>
<dbReference type="Pfam" id="PF04187">
    <property type="entry name" value="Cofac_haem_bdg"/>
    <property type="match status" value="1"/>
</dbReference>
<evidence type="ECO:0000259" key="1">
    <source>
        <dbReference type="Pfam" id="PF04187"/>
    </source>
</evidence>
<dbReference type="Gene3D" id="3.40.50.11550">
    <property type="match status" value="1"/>
</dbReference>
<organism evidence="2 3">
    <name type="scientific">Polarella glacialis</name>
    <name type="common">Dinoflagellate</name>
    <dbReference type="NCBI Taxonomy" id="89957"/>
    <lineage>
        <taxon>Eukaryota</taxon>
        <taxon>Sar</taxon>
        <taxon>Alveolata</taxon>
        <taxon>Dinophyceae</taxon>
        <taxon>Suessiales</taxon>
        <taxon>Suessiaceae</taxon>
        <taxon>Polarella</taxon>
    </lineage>
</organism>
<dbReference type="SUPFAM" id="SSF159501">
    <property type="entry name" value="EreA/ChaN-like"/>
    <property type="match status" value="1"/>
</dbReference>
<accession>A0A813FPV3</accession>
<keyword evidence="3" id="KW-1185">Reference proteome</keyword>
<reference evidence="2" key="1">
    <citation type="submission" date="2021-02" db="EMBL/GenBank/DDBJ databases">
        <authorList>
            <person name="Dougan E. K."/>
            <person name="Rhodes N."/>
            <person name="Thang M."/>
            <person name="Chan C."/>
        </authorList>
    </citation>
    <scope>NUCLEOTIDE SEQUENCE</scope>
</reference>
<dbReference type="InterPro" id="IPR007314">
    <property type="entry name" value="Cofac_haem-bd_dom"/>
</dbReference>
<protein>
    <recommendedName>
        <fullName evidence="1">Haem-binding uptake Tiki superfamily ChaN domain-containing protein</fullName>
    </recommendedName>
</protein>
<sequence>MGPDGEMEFMMERPPSILSDRPASSAALAEFDLYKEAPAFQPPVREAVAAVPAAAADLPVMGLADGSSDFILWLPQDEKFATLKSRLSSRKMEIEEEVKQKIDVVCRKNGTGVESERDWGHMTLMHRYNNARGIIESWEKQRLPSWTFMFRAASVGSNGPQSAAARRCSSQELPEVAARSSRRALLTSAAVAGSLVSREARGEGPDCLPPLRVFEVKGLENRELGPEESWLDRLVDKDVVLLGEHHNQASDHQMQLMVIERLRRAAGDRPLAVGLEMVQQRFQPVLDKYIAGQLTDNELYKGTQWEKLWSWPYELSLPIFQYCRDNKVRLVALNTDSEVLLKVSQGGLEALTDQDWQRWVPDRKGFATMTKDAGFKTYMGRVIIPSFYIHEKLGILNYTLSGEKLDQPLNLNRFVSGRLIWDETMAGAAVQFVEEKKGQGGLMCVLVGGDHVKYQYGLRARMERLAMRPGNKFGRELQVASVMLNPGPGDALSRDGPMMAPGPDGQQKVIQFSDFVFAREDAESEAPAIVRVGVPDS</sequence>
<dbReference type="OrthoDB" id="206244at2759"/>
<comment type="caution">
    <text evidence="2">The sequence shown here is derived from an EMBL/GenBank/DDBJ whole genome shotgun (WGS) entry which is preliminary data.</text>
</comment>
<dbReference type="CDD" id="cd14727">
    <property type="entry name" value="ChanN-like"/>
    <property type="match status" value="1"/>
</dbReference>
<dbReference type="AlphaFoldDB" id="A0A813FPV3"/>